<evidence type="ECO:0000256" key="13">
    <source>
        <dbReference type="ARBA" id="ARBA00023098"/>
    </source>
</evidence>
<evidence type="ECO:0000256" key="8">
    <source>
        <dbReference type="ARBA" id="ARBA00022679"/>
    </source>
</evidence>
<dbReference type="Proteomes" id="UP000007015">
    <property type="component" value="Chromosome 5"/>
</dbReference>
<comment type="function">
    <text evidence="16">Endonuclease that specifically degrades the RNA of RNA-DNA hybrids.</text>
</comment>
<evidence type="ECO:0000313" key="19">
    <source>
        <dbReference type="Proteomes" id="UP000007015"/>
    </source>
</evidence>
<comment type="catalytic activity">
    <reaction evidence="16">
        <text>Endonucleolytic cleavage to 5'-phosphomonoester.</text>
        <dbReference type="EC" id="3.1.26.4"/>
    </reaction>
</comment>
<comment type="caution">
    <text evidence="15">Lacks conserved residue(s) required for the propagation of feature annotation.</text>
</comment>
<evidence type="ECO:0000256" key="15">
    <source>
        <dbReference type="PROSITE-ProRule" id="PRU01319"/>
    </source>
</evidence>
<organism evidence="18 19">
    <name type="scientific">Oryza sativa subsp. indica</name>
    <name type="common">Rice</name>
    <dbReference type="NCBI Taxonomy" id="39946"/>
    <lineage>
        <taxon>Eukaryota</taxon>
        <taxon>Viridiplantae</taxon>
        <taxon>Streptophyta</taxon>
        <taxon>Embryophyta</taxon>
        <taxon>Tracheophyta</taxon>
        <taxon>Spermatophyta</taxon>
        <taxon>Magnoliopsida</taxon>
        <taxon>Liliopsida</taxon>
        <taxon>Poales</taxon>
        <taxon>Poaceae</taxon>
        <taxon>BOP clade</taxon>
        <taxon>Oryzoideae</taxon>
        <taxon>Oryzeae</taxon>
        <taxon>Oryzinae</taxon>
        <taxon>Oryza</taxon>
        <taxon>Oryza sativa</taxon>
    </lineage>
</organism>
<evidence type="ECO:0000256" key="9">
    <source>
        <dbReference type="ARBA" id="ARBA00022722"/>
    </source>
</evidence>
<keyword evidence="19" id="KW-1185">Reference proteome</keyword>
<evidence type="ECO:0000256" key="6">
    <source>
        <dbReference type="ARBA" id="ARBA00022556"/>
    </source>
</evidence>
<dbReference type="SUPFAM" id="SSF53756">
    <property type="entry name" value="UDP-Glycosyltransferase/glycogen phosphorylase"/>
    <property type="match status" value="1"/>
</dbReference>
<dbReference type="GO" id="GO:0046872">
    <property type="term" value="F:metal ion binding"/>
    <property type="evidence" value="ECO:0007669"/>
    <property type="project" value="UniProtKB-KW"/>
</dbReference>
<dbReference type="CDD" id="cd07182">
    <property type="entry name" value="RNase_HII_bacteria_HII_like"/>
    <property type="match status" value="1"/>
</dbReference>
<evidence type="ECO:0000256" key="4">
    <source>
        <dbReference type="ARBA" id="ARBA00022490"/>
    </source>
</evidence>
<protein>
    <recommendedName>
        <fullName evidence="16">Ribonuclease</fullName>
        <ecNumber evidence="16">3.1.26.4</ecNumber>
    </recommendedName>
</protein>
<gene>
    <name evidence="18" type="ORF">OsI_20541</name>
</gene>
<dbReference type="Pfam" id="PF01351">
    <property type="entry name" value="RNase_HII"/>
    <property type="match status" value="1"/>
</dbReference>
<keyword evidence="4" id="KW-0963">Cytoplasm</keyword>
<evidence type="ECO:0000256" key="16">
    <source>
        <dbReference type="RuleBase" id="RU003515"/>
    </source>
</evidence>
<evidence type="ECO:0000256" key="7">
    <source>
        <dbReference type="ARBA" id="ARBA00022676"/>
    </source>
</evidence>
<evidence type="ECO:0000256" key="5">
    <source>
        <dbReference type="ARBA" id="ARBA00022516"/>
    </source>
</evidence>
<dbReference type="InterPro" id="IPR024567">
    <property type="entry name" value="RNase_HII/HIII_dom"/>
</dbReference>
<dbReference type="GO" id="GO:0005543">
    <property type="term" value="F:phospholipid binding"/>
    <property type="evidence" value="ECO:0007669"/>
    <property type="project" value="TreeGrafter"/>
</dbReference>
<dbReference type="AlphaFoldDB" id="B8AZS0"/>
<evidence type="ECO:0000256" key="1">
    <source>
        <dbReference type="ARBA" id="ARBA00001936"/>
    </source>
</evidence>
<dbReference type="InterPro" id="IPR036397">
    <property type="entry name" value="RNaseH_sf"/>
</dbReference>
<reference evidence="18 19" key="1">
    <citation type="journal article" date="2005" name="PLoS Biol.">
        <title>The genomes of Oryza sativa: a history of duplications.</title>
        <authorList>
            <person name="Yu J."/>
            <person name="Wang J."/>
            <person name="Lin W."/>
            <person name="Li S."/>
            <person name="Li H."/>
            <person name="Zhou J."/>
            <person name="Ni P."/>
            <person name="Dong W."/>
            <person name="Hu S."/>
            <person name="Zeng C."/>
            <person name="Zhang J."/>
            <person name="Zhang Y."/>
            <person name="Li R."/>
            <person name="Xu Z."/>
            <person name="Li S."/>
            <person name="Li X."/>
            <person name="Zheng H."/>
            <person name="Cong L."/>
            <person name="Lin L."/>
            <person name="Yin J."/>
            <person name="Geng J."/>
            <person name="Li G."/>
            <person name="Shi J."/>
            <person name="Liu J."/>
            <person name="Lv H."/>
            <person name="Li J."/>
            <person name="Wang J."/>
            <person name="Deng Y."/>
            <person name="Ran L."/>
            <person name="Shi X."/>
            <person name="Wang X."/>
            <person name="Wu Q."/>
            <person name="Li C."/>
            <person name="Ren X."/>
            <person name="Wang J."/>
            <person name="Wang X."/>
            <person name="Li D."/>
            <person name="Liu D."/>
            <person name="Zhang X."/>
            <person name="Ji Z."/>
            <person name="Zhao W."/>
            <person name="Sun Y."/>
            <person name="Zhang Z."/>
            <person name="Bao J."/>
            <person name="Han Y."/>
            <person name="Dong L."/>
            <person name="Ji J."/>
            <person name="Chen P."/>
            <person name="Wu S."/>
            <person name="Liu J."/>
            <person name="Xiao Y."/>
            <person name="Bu D."/>
            <person name="Tan J."/>
            <person name="Yang L."/>
            <person name="Ye C."/>
            <person name="Zhang J."/>
            <person name="Xu J."/>
            <person name="Zhou Y."/>
            <person name="Yu Y."/>
            <person name="Zhang B."/>
            <person name="Zhuang S."/>
            <person name="Wei H."/>
            <person name="Liu B."/>
            <person name="Lei M."/>
            <person name="Yu H."/>
            <person name="Li Y."/>
            <person name="Xu H."/>
            <person name="Wei S."/>
            <person name="He X."/>
            <person name="Fang L."/>
            <person name="Zhang Z."/>
            <person name="Zhang Y."/>
            <person name="Huang X."/>
            <person name="Su Z."/>
            <person name="Tong W."/>
            <person name="Li J."/>
            <person name="Tong Z."/>
            <person name="Li S."/>
            <person name="Ye J."/>
            <person name="Wang L."/>
            <person name="Fang L."/>
            <person name="Lei T."/>
            <person name="Chen C."/>
            <person name="Chen H."/>
            <person name="Xu Z."/>
            <person name="Li H."/>
            <person name="Huang H."/>
            <person name="Zhang F."/>
            <person name="Xu H."/>
            <person name="Li N."/>
            <person name="Zhao C."/>
            <person name="Li S."/>
            <person name="Dong L."/>
            <person name="Huang Y."/>
            <person name="Li L."/>
            <person name="Xi Y."/>
            <person name="Qi Q."/>
            <person name="Li W."/>
            <person name="Zhang B."/>
            <person name="Hu W."/>
            <person name="Zhang Y."/>
            <person name="Tian X."/>
            <person name="Jiao Y."/>
            <person name="Liang X."/>
            <person name="Jin J."/>
            <person name="Gao L."/>
            <person name="Zheng W."/>
            <person name="Hao B."/>
            <person name="Liu S."/>
            <person name="Wang W."/>
            <person name="Yuan L."/>
            <person name="Cao M."/>
            <person name="McDermott J."/>
            <person name="Samudrala R."/>
            <person name="Wang J."/>
            <person name="Wong G.K."/>
            <person name="Yang H."/>
        </authorList>
    </citation>
    <scope>NUCLEOTIDE SEQUENCE [LARGE SCALE GENOMIC DNA]</scope>
    <source>
        <strain evidence="19">cv. 93-11</strain>
    </source>
</reference>
<evidence type="ECO:0000313" key="18">
    <source>
        <dbReference type="EMBL" id="EEC79492.1"/>
    </source>
</evidence>
<dbReference type="NCBIfam" id="TIGR00215">
    <property type="entry name" value="lpxB"/>
    <property type="match status" value="1"/>
</dbReference>
<comment type="cofactor">
    <cofactor evidence="2">
        <name>Mg(2+)</name>
        <dbReference type="ChEBI" id="CHEBI:18420"/>
    </cofactor>
</comment>
<dbReference type="FunFam" id="3.30.420.10:FF:000006">
    <property type="entry name" value="Ribonuclease HII"/>
    <property type="match status" value="1"/>
</dbReference>
<dbReference type="PANTHER" id="PTHR30372:SF4">
    <property type="entry name" value="LIPID-A-DISACCHARIDE SYNTHASE, MITOCHONDRIAL-RELATED"/>
    <property type="match status" value="1"/>
</dbReference>
<dbReference type="Pfam" id="PF02684">
    <property type="entry name" value="LpxB"/>
    <property type="match status" value="1"/>
</dbReference>
<dbReference type="GO" id="GO:0003723">
    <property type="term" value="F:RNA binding"/>
    <property type="evidence" value="ECO:0007669"/>
    <property type="project" value="UniProtKB-UniRule"/>
</dbReference>
<dbReference type="GO" id="GO:0004523">
    <property type="term" value="F:RNA-DNA hybrid ribonuclease activity"/>
    <property type="evidence" value="ECO:0007669"/>
    <property type="project" value="UniProtKB-EC"/>
</dbReference>
<proteinExistence type="inferred from homology"/>
<evidence type="ECO:0000256" key="14">
    <source>
        <dbReference type="ARBA" id="ARBA00048975"/>
    </source>
</evidence>
<feature type="domain" description="RNase H type-2" evidence="17">
    <location>
        <begin position="315"/>
        <end position="501"/>
    </location>
</feature>
<dbReference type="HOGENOM" id="CLU_544450_0_0_1"/>
<dbReference type="EC" id="3.1.26.4" evidence="16"/>
<dbReference type="GO" id="GO:0005737">
    <property type="term" value="C:cytoplasm"/>
    <property type="evidence" value="ECO:0007669"/>
    <property type="project" value="UniProtKB-SubCell"/>
</dbReference>
<keyword evidence="12 16" id="KW-0378">Hydrolase</keyword>
<dbReference type="PROSITE" id="PS51975">
    <property type="entry name" value="RNASE_H_2"/>
    <property type="match status" value="1"/>
</dbReference>
<evidence type="ECO:0000259" key="17">
    <source>
        <dbReference type="PROSITE" id="PS51975"/>
    </source>
</evidence>
<accession>B8AZS0</accession>
<evidence type="ECO:0000256" key="2">
    <source>
        <dbReference type="ARBA" id="ARBA00001946"/>
    </source>
</evidence>
<name>B8AZS0_ORYSI</name>
<keyword evidence="13" id="KW-0443">Lipid metabolism</keyword>
<dbReference type="PANTHER" id="PTHR30372">
    <property type="entry name" value="LIPID-A-DISACCHARIDE SYNTHASE"/>
    <property type="match status" value="1"/>
</dbReference>
<dbReference type="InterPro" id="IPR003835">
    <property type="entry name" value="Glyco_trans_19"/>
</dbReference>
<keyword evidence="11 16" id="KW-0255">Endonuclease</keyword>
<dbReference type="STRING" id="39946.B8AZS0"/>
<dbReference type="InterPro" id="IPR022898">
    <property type="entry name" value="RNase_HII"/>
</dbReference>
<evidence type="ECO:0000256" key="3">
    <source>
        <dbReference type="ARBA" id="ARBA00004496"/>
    </source>
</evidence>
<dbReference type="NCBIfam" id="NF000595">
    <property type="entry name" value="PRK00015.1-3"/>
    <property type="match status" value="1"/>
</dbReference>
<keyword evidence="5" id="KW-0444">Lipid biosynthesis</keyword>
<dbReference type="HAMAP" id="MF_00392">
    <property type="entry name" value="LpxB"/>
    <property type="match status" value="1"/>
</dbReference>
<dbReference type="Gramene" id="BGIOSGA017763-TA">
    <property type="protein sequence ID" value="BGIOSGA017763-PA"/>
    <property type="gene ID" value="BGIOSGA017763"/>
</dbReference>
<dbReference type="InterPro" id="IPR012337">
    <property type="entry name" value="RNaseH-like_sf"/>
</dbReference>
<dbReference type="NCBIfam" id="NF000596">
    <property type="entry name" value="PRK00015.1-4"/>
    <property type="match status" value="1"/>
</dbReference>
<keyword evidence="6" id="KW-0441">Lipid A biosynthesis</keyword>
<comment type="subcellular location">
    <subcellularLocation>
        <location evidence="3">Cytoplasm</location>
    </subcellularLocation>
</comment>
<evidence type="ECO:0000256" key="10">
    <source>
        <dbReference type="ARBA" id="ARBA00022723"/>
    </source>
</evidence>
<keyword evidence="9 16" id="KW-0540">Nuclease</keyword>
<dbReference type="GO" id="GO:0009245">
    <property type="term" value="P:lipid A biosynthetic process"/>
    <property type="evidence" value="ECO:0007669"/>
    <property type="project" value="UniProtKB-KW"/>
</dbReference>
<comment type="catalytic activity">
    <reaction evidence="14">
        <text>a lipid X + a UDP-2-N,3-O-bis[(3R)-3-hydroxyacyl]-alpha-D-glucosamine = a lipid A disaccharide + UDP + H(+)</text>
        <dbReference type="Rhea" id="RHEA:67828"/>
        <dbReference type="ChEBI" id="CHEBI:15378"/>
        <dbReference type="ChEBI" id="CHEBI:58223"/>
        <dbReference type="ChEBI" id="CHEBI:137748"/>
        <dbReference type="ChEBI" id="CHEBI:176338"/>
        <dbReference type="ChEBI" id="CHEBI:176343"/>
        <dbReference type="EC" id="2.4.1.182"/>
    </reaction>
</comment>
<comment type="cofactor">
    <cofactor evidence="1">
        <name>Mn(2+)</name>
        <dbReference type="ChEBI" id="CHEBI:29035"/>
    </cofactor>
</comment>
<comment type="similarity">
    <text evidence="16">Belongs to the RNase HII family.</text>
</comment>
<dbReference type="OMA" id="ELMSHYH"/>
<dbReference type="GO" id="GO:0008915">
    <property type="term" value="F:lipid-A-disaccharide synthase activity"/>
    <property type="evidence" value="ECO:0007669"/>
    <property type="project" value="UniProtKB-EC"/>
</dbReference>
<dbReference type="GO" id="GO:0016020">
    <property type="term" value="C:membrane"/>
    <property type="evidence" value="ECO:0007669"/>
    <property type="project" value="GOC"/>
</dbReference>
<keyword evidence="8" id="KW-0808">Transferase</keyword>
<evidence type="ECO:0000256" key="12">
    <source>
        <dbReference type="ARBA" id="ARBA00022801"/>
    </source>
</evidence>
<dbReference type="HAMAP" id="MF_00052_B">
    <property type="entry name" value="RNase_HII_B"/>
    <property type="match status" value="1"/>
</dbReference>
<dbReference type="EMBL" id="CM000130">
    <property type="protein sequence ID" value="EEC79492.1"/>
    <property type="molecule type" value="Genomic_DNA"/>
</dbReference>
<sequence>MQAEGCEAWYEMEELAVMGVVEVLERLPRLLKIRKDLTRRFGELRPDVFVGIDAPDFNITLEGRLKQRGIRTIHYVSPSVWAWRQKRVFKIGKATDLVLAFLPFEKAFYDRFNVPCRFIGHTMADAMPLQPDRLAARAQLGIAPQARCLALLPGSRGAEVEMLSADFLKTAQLLRTRYPELEVVVPLVNAKRREQFERIKAEVAPDLTVHLLNGQGREAMIASDAALLASGTAALECMLAKCPMVVGYRMKPFTFWLAQKLVKTPYVSLPNLLAGREIVTELLQHDCVPDKLAAAVMPLLEESPETDALKQTFLTLHQSICCVGRGPLVGAVVTAAVILDPAQPIVGLADSKKLSEKRRLALYDEIVAKALSWSLGRAEPAEIDQLNILHATMLAMQRAVAGLHIAPDMVLIDGNRCPSLPMRSQAVVKGDSRVAEISAASILAKVTRDREMAELDSEFPDYGFAQHKGYPTAFHLERLAALGATEHHRRSFAPVKRALAL</sequence>
<dbReference type="SUPFAM" id="SSF53098">
    <property type="entry name" value="Ribonuclease H-like"/>
    <property type="match status" value="1"/>
</dbReference>
<keyword evidence="10" id="KW-0479">Metal-binding</keyword>
<keyword evidence="7" id="KW-0328">Glycosyltransferase</keyword>
<evidence type="ECO:0000256" key="11">
    <source>
        <dbReference type="ARBA" id="ARBA00022759"/>
    </source>
</evidence>
<dbReference type="Gene3D" id="3.30.420.10">
    <property type="entry name" value="Ribonuclease H-like superfamily/Ribonuclease H"/>
    <property type="match status" value="1"/>
</dbReference>